<feature type="transmembrane region" description="Helical" evidence="1">
    <location>
        <begin position="15"/>
        <end position="32"/>
    </location>
</feature>
<sequence>MQAATRIHTNESDTLLFGLYAILFIYHAFNRAKSYRGHHKYLPWHVLAGTTELTLYFCNFNCTILAVITCYIHSLTSLSLVKRLPNGYPPHTRPIYQGGAILRMGQILQAYTTQNPIDYYDAIVPLHSFIYARAIIGLLGTMGPSQSFAKNVNSRFVYAEAIFGGALIAVGHCTKPSAMVAFLLSIHAAGKVSTYAGRRAWEVKYVYSFISFLLCRFCGAFLSLFLFGRYSVYETLLMTVAPPDEVPPIGTLPMDKLGHHYARLGL</sequence>
<keyword evidence="1" id="KW-1133">Transmembrane helix</keyword>
<feature type="transmembrane region" description="Helical" evidence="1">
    <location>
        <begin position="161"/>
        <end position="186"/>
    </location>
</feature>
<evidence type="ECO:0000313" key="3">
    <source>
        <dbReference type="Proteomes" id="UP000326198"/>
    </source>
</evidence>
<dbReference type="AlphaFoldDB" id="A0A5N7AVD6"/>
<keyword evidence="1" id="KW-0472">Membrane</keyword>
<protein>
    <submittedName>
        <fullName evidence="2">Uncharacterized protein</fullName>
    </submittedName>
</protein>
<keyword evidence="1" id="KW-0812">Transmembrane</keyword>
<feature type="transmembrane region" description="Helical" evidence="1">
    <location>
        <begin position="206"/>
        <end position="228"/>
    </location>
</feature>
<accession>A0A5N7AVD6</accession>
<keyword evidence="3" id="KW-1185">Reference proteome</keyword>
<proteinExistence type="predicted"/>
<evidence type="ECO:0000256" key="1">
    <source>
        <dbReference type="SAM" id="Phobius"/>
    </source>
</evidence>
<evidence type="ECO:0000313" key="2">
    <source>
        <dbReference type="EMBL" id="KAE8373802.1"/>
    </source>
</evidence>
<organism evidence="2 3">
    <name type="scientific">Aspergillus bertholletiae</name>
    <dbReference type="NCBI Taxonomy" id="1226010"/>
    <lineage>
        <taxon>Eukaryota</taxon>
        <taxon>Fungi</taxon>
        <taxon>Dikarya</taxon>
        <taxon>Ascomycota</taxon>
        <taxon>Pezizomycotina</taxon>
        <taxon>Eurotiomycetes</taxon>
        <taxon>Eurotiomycetidae</taxon>
        <taxon>Eurotiales</taxon>
        <taxon>Aspergillaceae</taxon>
        <taxon>Aspergillus</taxon>
        <taxon>Aspergillus subgen. Circumdati</taxon>
    </lineage>
</organism>
<gene>
    <name evidence="2" type="ORF">BDV26DRAFT_284819</name>
</gene>
<feature type="transmembrane region" description="Helical" evidence="1">
    <location>
        <begin position="53"/>
        <end position="74"/>
    </location>
</feature>
<dbReference type="Proteomes" id="UP000326198">
    <property type="component" value="Unassembled WGS sequence"/>
</dbReference>
<reference evidence="2 3" key="1">
    <citation type="submission" date="2019-04" db="EMBL/GenBank/DDBJ databases">
        <title>Friends and foes A comparative genomics studyof 23 Aspergillus species from section Flavi.</title>
        <authorList>
            <consortium name="DOE Joint Genome Institute"/>
            <person name="Kjaerbolling I."/>
            <person name="Vesth T."/>
            <person name="Frisvad J.C."/>
            <person name="Nybo J.L."/>
            <person name="Theobald S."/>
            <person name="Kildgaard S."/>
            <person name="Isbrandt T."/>
            <person name="Kuo A."/>
            <person name="Sato A."/>
            <person name="Lyhne E.K."/>
            <person name="Kogle M.E."/>
            <person name="Wiebenga A."/>
            <person name="Kun R.S."/>
            <person name="Lubbers R.J."/>
            <person name="Makela M.R."/>
            <person name="Barry K."/>
            <person name="Chovatia M."/>
            <person name="Clum A."/>
            <person name="Daum C."/>
            <person name="Haridas S."/>
            <person name="He G."/>
            <person name="LaButti K."/>
            <person name="Lipzen A."/>
            <person name="Mondo S."/>
            <person name="Riley R."/>
            <person name="Salamov A."/>
            <person name="Simmons B.A."/>
            <person name="Magnuson J.K."/>
            <person name="Henrissat B."/>
            <person name="Mortensen U.H."/>
            <person name="Larsen T.O."/>
            <person name="Devries R.P."/>
            <person name="Grigoriev I.V."/>
            <person name="Machida M."/>
            <person name="Baker S.E."/>
            <person name="Andersen M.R."/>
        </authorList>
    </citation>
    <scope>NUCLEOTIDE SEQUENCE [LARGE SCALE GENOMIC DNA]</scope>
    <source>
        <strain evidence="2 3">IBT 29228</strain>
    </source>
</reference>
<dbReference type="EMBL" id="ML736303">
    <property type="protein sequence ID" value="KAE8373802.1"/>
    <property type="molecule type" value="Genomic_DNA"/>
</dbReference>
<dbReference type="OrthoDB" id="4922812at2759"/>
<name>A0A5N7AVD6_9EURO</name>